<keyword evidence="2" id="KW-1185">Reference proteome</keyword>
<dbReference type="RefSeq" id="WP_216922142.1">
    <property type="nucleotide sequence ID" value="NZ_JAHOPC010000001.1"/>
</dbReference>
<gene>
    <name evidence="1" type="primary">uxaC</name>
    <name evidence="1" type="ORF">KSW38_01870</name>
</gene>
<reference evidence="1 2" key="1">
    <citation type="submission" date="2021-06" db="EMBL/GenBank/DDBJ databases">
        <authorList>
            <person name="Jeong J.W."/>
        </authorList>
    </citation>
    <scope>NUCLEOTIDE SEQUENCE [LARGE SCALE GENOMIC DNA]</scope>
    <source>
        <strain evidence="1 2">MMS21-TAE1-1</strain>
    </source>
</reference>
<dbReference type="EC" id="5.3.1.12" evidence="1"/>
<dbReference type="PANTHER" id="PTHR30068:SF4">
    <property type="entry name" value="URONATE ISOMERASE"/>
    <property type="match status" value="1"/>
</dbReference>
<dbReference type="EMBL" id="JAHOPC010000001">
    <property type="protein sequence ID" value="MBU8865043.1"/>
    <property type="molecule type" value="Genomic_DNA"/>
</dbReference>
<proteinExistence type="predicted"/>
<dbReference type="Proteomes" id="UP000824166">
    <property type="component" value="Unassembled WGS sequence"/>
</dbReference>
<dbReference type="PANTHER" id="PTHR30068">
    <property type="entry name" value="URONATE ISOMERASE"/>
    <property type="match status" value="1"/>
</dbReference>
<dbReference type="GO" id="GO:0008880">
    <property type="term" value="F:glucuronate isomerase activity"/>
    <property type="evidence" value="ECO:0007669"/>
    <property type="project" value="UniProtKB-EC"/>
</dbReference>
<comment type="caution">
    <text evidence="1">The sequence shown here is derived from an EMBL/GenBank/DDBJ whole genome shotgun (WGS) entry which is preliminary data.</text>
</comment>
<protein>
    <submittedName>
        <fullName evidence="1">Glucuronate isomerase</fullName>
        <ecNumber evidence="1">5.3.1.12</ecNumber>
    </submittedName>
</protein>
<evidence type="ECO:0000313" key="2">
    <source>
        <dbReference type="Proteomes" id="UP000824166"/>
    </source>
</evidence>
<sequence length="464" mass="51413">MTESLATHPDRLLPADPGTRSVARTLLARVQDLPIISPHGHVDAAVIEQNTPFPDPAALLVTPDHYVTRLIHASGVPLEQLQPGAGAREVWRLFCESLPLFDGTASGYWLRTQFETVFGLPGDLSADTADATFDAMTAKLAEPGFRPRELFKDFNIEVLATTDDPLDNLASHRALAADPSFHGRVLPTFRPDAYLNIAHPSWGTNVERLIETASDGGTGYRGYLTALENRRRYFVEHGAVSADHGVRTPATLKLDAAEAERLFERARSGQATAADRDVFEAHMMYQMARMSVEDGLVMTIHPGSYRNHHQPTFEAFGADTGHDIPFAVDYTEAIRPLLQDFGTAKDFHLVLFTLDETVFSRELAPLAGFYPSVYIGAPWWFLDAPDAMLRFRSAITETAGFSRSSGFIDDTRAFCSIPARHDASRRIEASFLARLVAEHRISEDRAHELIVDVVDSSPRRVFKL</sequence>
<keyword evidence="1" id="KW-0413">Isomerase</keyword>
<dbReference type="Pfam" id="PF02614">
    <property type="entry name" value="UxaC"/>
    <property type="match status" value="1"/>
</dbReference>
<name>A0ABS6I2N4_9MICC</name>
<evidence type="ECO:0000313" key="1">
    <source>
        <dbReference type="EMBL" id="MBU8865043.1"/>
    </source>
</evidence>
<organism evidence="1 2">
    <name type="scientific">Paenarthrobacter aromaticivorans</name>
    <dbReference type="NCBI Taxonomy" id="2849150"/>
    <lineage>
        <taxon>Bacteria</taxon>
        <taxon>Bacillati</taxon>
        <taxon>Actinomycetota</taxon>
        <taxon>Actinomycetes</taxon>
        <taxon>Micrococcales</taxon>
        <taxon>Micrococcaceae</taxon>
        <taxon>Paenarthrobacter</taxon>
    </lineage>
</organism>
<dbReference type="InterPro" id="IPR003766">
    <property type="entry name" value="Uronate_isomerase"/>
</dbReference>
<dbReference type="NCBIfam" id="NF002794">
    <property type="entry name" value="PRK02925.1"/>
    <property type="match status" value="1"/>
</dbReference>
<accession>A0ABS6I2N4</accession>